<name>A0A9C6TUQ9_FRAOC</name>
<evidence type="ECO:0000313" key="1">
    <source>
        <dbReference type="Proteomes" id="UP000504606"/>
    </source>
</evidence>
<dbReference type="GeneID" id="113201906"/>
<dbReference type="GO" id="GO:0000171">
    <property type="term" value="F:ribonuclease MRP activity"/>
    <property type="evidence" value="ECO:0007669"/>
    <property type="project" value="TreeGrafter"/>
</dbReference>
<dbReference type="PANTHER" id="PTHR15396:SF1">
    <property type="entry name" value="RIBONUCLEASE P PROTEIN SUBUNIT P40"/>
    <property type="match status" value="1"/>
</dbReference>
<reference evidence="2" key="1">
    <citation type="submission" date="2025-08" db="UniProtKB">
        <authorList>
            <consortium name="RefSeq"/>
        </authorList>
    </citation>
    <scope>IDENTIFICATION</scope>
    <source>
        <tissue evidence="2">Whole organism</tissue>
    </source>
</reference>
<dbReference type="GO" id="GO:0004526">
    <property type="term" value="F:ribonuclease P activity"/>
    <property type="evidence" value="ECO:0007669"/>
    <property type="project" value="TreeGrafter"/>
</dbReference>
<dbReference type="RefSeq" id="XP_052122700.1">
    <property type="nucleotide sequence ID" value="XM_052266740.1"/>
</dbReference>
<proteinExistence type="predicted"/>
<dbReference type="GO" id="GO:0001682">
    <property type="term" value="P:tRNA 5'-leader removal"/>
    <property type="evidence" value="ECO:0007669"/>
    <property type="project" value="InterPro"/>
</dbReference>
<dbReference type="PANTHER" id="PTHR15396">
    <property type="entry name" value="RIBONUCLEASE P PROTEIN SUBUNIT P40"/>
    <property type="match status" value="1"/>
</dbReference>
<dbReference type="GO" id="GO:0000172">
    <property type="term" value="C:ribonuclease MRP complex"/>
    <property type="evidence" value="ECO:0007669"/>
    <property type="project" value="TreeGrafter"/>
</dbReference>
<keyword evidence="1" id="KW-1185">Reference proteome</keyword>
<gene>
    <name evidence="2" type="primary">LOC113201906</name>
</gene>
<protein>
    <submittedName>
        <fullName evidence="2">Ribonuclease P protein subunit p40 isoform X2</fullName>
    </submittedName>
</protein>
<accession>A0A9C6TUQ9</accession>
<sequence length="357" mass="40424">MLAPEVWAFDPPASTLKVVQGTVESCKDVQDLIKSHPLNHFVSVVLPDTPQVPQDILEVLSSDNEYYKVIDIPAHELVEKEFIDAFVKRGQITALSIDSLVDLDNCLSLTPDGHLVLSLIKESYQELGLEGKATLSKGKDHQRYIVSLDLTASHFIPGKRNYERAHSALKNCLQPFNLVLSWDPPDGKICPSSVASYLCGRGLTVEVCKPRCVQRRDFNVAVPQLYPDEKECDIQEMMEWLGSFSLNIQRPESEFLSSYQSPEETQDVGQVAYLSWEGLFTTSQVLRLFESVREYFSERNGIPWISMYVQGFADIPISWNTRPHVFYTDGDNSYTVILKPVNTYKLVSHISNNKMIK</sequence>
<dbReference type="InterPro" id="IPR013893">
    <property type="entry name" value="RNase_P_Rpp40"/>
</dbReference>
<organism evidence="1 2">
    <name type="scientific">Frankliniella occidentalis</name>
    <name type="common">Western flower thrips</name>
    <name type="synonym">Euthrips occidentalis</name>
    <dbReference type="NCBI Taxonomy" id="133901"/>
    <lineage>
        <taxon>Eukaryota</taxon>
        <taxon>Metazoa</taxon>
        <taxon>Ecdysozoa</taxon>
        <taxon>Arthropoda</taxon>
        <taxon>Hexapoda</taxon>
        <taxon>Insecta</taxon>
        <taxon>Pterygota</taxon>
        <taxon>Neoptera</taxon>
        <taxon>Paraneoptera</taxon>
        <taxon>Thysanoptera</taxon>
        <taxon>Terebrantia</taxon>
        <taxon>Thripoidea</taxon>
        <taxon>Thripidae</taxon>
        <taxon>Frankliniella</taxon>
    </lineage>
</organism>
<dbReference type="GO" id="GO:0000447">
    <property type="term" value="P:endonucleolytic cleavage in ITS1 to separate SSU-rRNA from 5.8S rRNA and LSU-rRNA from tricistronic rRNA transcript (SSU-rRNA, 5.8S rRNA, LSU-rRNA)"/>
    <property type="evidence" value="ECO:0007669"/>
    <property type="project" value="TreeGrafter"/>
</dbReference>
<dbReference type="AlphaFoldDB" id="A0A9C6TUQ9"/>
<evidence type="ECO:0000313" key="2">
    <source>
        <dbReference type="RefSeq" id="XP_052122700.1"/>
    </source>
</evidence>
<dbReference type="GO" id="GO:0030681">
    <property type="term" value="C:multimeric ribonuclease P complex"/>
    <property type="evidence" value="ECO:0007669"/>
    <property type="project" value="TreeGrafter"/>
</dbReference>
<dbReference type="Proteomes" id="UP000504606">
    <property type="component" value="Unplaced"/>
</dbReference>
<dbReference type="Pfam" id="PF08584">
    <property type="entry name" value="Ribonuc_P_40"/>
    <property type="match status" value="1"/>
</dbReference>